<dbReference type="GO" id="GO:0030149">
    <property type="term" value="P:sphingolipid catabolic process"/>
    <property type="evidence" value="ECO:0000318"/>
    <property type="project" value="GO_Central"/>
</dbReference>
<proteinExistence type="predicted"/>
<dbReference type="Gramene" id="PNW77168">
    <property type="protein sequence ID" value="PNW77168"/>
    <property type="gene ID" value="CHLRE_10g425150v5"/>
</dbReference>
<dbReference type="EMBL" id="CM008971">
    <property type="protein sequence ID" value="PNW77168.1"/>
    <property type="molecule type" value="Genomic_DNA"/>
</dbReference>
<dbReference type="InParanoid" id="A0A2K3D9G5"/>
<protein>
    <submittedName>
        <fullName evidence="2">Uncharacterized protein</fullName>
    </submittedName>
</protein>
<gene>
    <name evidence="2" type="ORF">CHLRE_10g425150v5</name>
</gene>
<dbReference type="GO" id="GO:0004620">
    <property type="term" value="F:phospholipase activity"/>
    <property type="evidence" value="ECO:0000318"/>
    <property type="project" value="GO_Central"/>
</dbReference>
<dbReference type="GO" id="GO:0046513">
    <property type="term" value="P:ceramide biosynthetic process"/>
    <property type="evidence" value="ECO:0000318"/>
    <property type="project" value="GO_Central"/>
</dbReference>
<dbReference type="OrthoDB" id="63514at2759"/>
<dbReference type="ExpressionAtlas" id="A0A2K3D9G5">
    <property type="expression patterns" value="baseline and differential"/>
</dbReference>
<dbReference type="GeneID" id="66054964"/>
<dbReference type="GO" id="GO:0005783">
    <property type="term" value="C:endoplasmic reticulum"/>
    <property type="evidence" value="ECO:0000318"/>
    <property type="project" value="GO_Central"/>
</dbReference>
<evidence type="ECO:0000313" key="2">
    <source>
        <dbReference type="EMBL" id="PNW77168.1"/>
    </source>
</evidence>
<sequence length="597" mass="63263">MIQLAATPERRVERDQPHRGCIPWPGHAFVAHWGRPEPWRALALRKRERLLCLAASSGHAPSLNAALEHCGCHVPLAALPSAAAAGHVEACGRLRERLAAEEHQGWGLSAAVHAAAKAGHSAVLALLLGPTEMYCSDAALGACAGGHLNLLSQLQERYRCFRTDKCEFAMSAASAGQTQVLEALLPLQQARWEAAAAATIVGAGAGAAAGAEQAEQQLVELHRMLPKVEQHYLLMSIARGCPVAVLQRHFDGLWPWGLVPGAAAAAGAAQHQAGEPGPFGIPLTERLVRLLAAVIHSPTSCWAAKLDFLICRWGAELTGKVLRGELDGAYSYVETGPHTPDFTARVRRLYAAGMRPAAAGTPAGVSRLRLPEMLAATAVHWGDADALAFLWDECGLAMPARIWTRLLMCADGDTQGLLAVLRLLQRRGQAFTLKDLVVGASSCDRVRSELLVVQLIEATVDGAADPVAAKQHWTRVFRCLAHIGAGIPVLHALRARGAAVDLCAVAVGGSEEALEWAAAELEAAAGRGEAGLKALTHSEAARVTAAGNFATRRWLEARGLLGGGGGERGGEDEAEEGTEEDNEEEEEEEEQEPEEGD</sequence>
<feature type="region of interest" description="Disordered" evidence="1">
    <location>
        <begin position="560"/>
        <end position="597"/>
    </location>
</feature>
<dbReference type="KEGG" id="cre:CHLRE_10g425150v5"/>
<reference evidence="2 3" key="1">
    <citation type="journal article" date="2007" name="Science">
        <title>The Chlamydomonas genome reveals the evolution of key animal and plant functions.</title>
        <authorList>
            <person name="Merchant S.S."/>
            <person name="Prochnik S.E."/>
            <person name="Vallon O."/>
            <person name="Harris E.H."/>
            <person name="Karpowicz S.J."/>
            <person name="Witman G.B."/>
            <person name="Terry A."/>
            <person name="Salamov A."/>
            <person name="Fritz-Laylin L.K."/>
            <person name="Marechal-Drouard L."/>
            <person name="Marshall W.F."/>
            <person name="Qu L.H."/>
            <person name="Nelson D.R."/>
            <person name="Sanderfoot A.A."/>
            <person name="Spalding M.H."/>
            <person name="Kapitonov V.V."/>
            <person name="Ren Q."/>
            <person name="Ferris P."/>
            <person name="Lindquist E."/>
            <person name="Shapiro H."/>
            <person name="Lucas S.M."/>
            <person name="Grimwood J."/>
            <person name="Schmutz J."/>
            <person name="Cardol P."/>
            <person name="Cerutti H."/>
            <person name="Chanfreau G."/>
            <person name="Chen C.L."/>
            <person name="Cognat V."/>
            <person name="Croft M.T."/>
            <person name="Dent R."/>
            <person name="Dutcher S."/>
            <person name="Fernandez E."/>
            <person name="Fukuzawa H."/>
            <person name="Gonzalez-Ballester D."/>
            <person name="Gonzalez-Halphen D."/>
            <person name="Hallmann A."/>
            <person name="Hanikenne M."/>
            <person name="Hippler M."/>
            <person name="Inwood W."/>
            <person name="Jabbari K."/>
            <person name="Kalanon M."/>
            <person name="Kuras R."/>
            <person name="Lefebvre P.A."/>
            <person name="Lemaire S.D."/>
            <person name="Lobanov A.V."/>
            <person name="Lohr M."/>
            <person name="Manuell A."/>
            <person name="Meier I."/>
            <person name="Mets L."/>
            <person name="Mittag M."/>
            <person name="Mittelmeier T."/>
            <person name="Moroney J.V."/>
            <person name="Moseley J."/>
            <person name="Napoli C."/>
            <person name="Nedelcu A.M."/>
            <person name="Niyogi K."/>
            <person name="Novoselov S.V."/>
            <person name="Paulsen I.T."/>
            <person name="Pazour G."/>
            <person name="Purton S."/>
            <person name="Ral J.P."/>
            <person name="Riano-Pachon D.M."/>
            <person name="Riekhof W."/>
            <person name="Rymarquis L."/>
            <person name="Schroda M."/>
            <person name="Stern D."/>
            <person name="Umen J."/>
            <person name="Willows R."/>
            <person name="Wilson N."/>
            <person name="Zimmer S.L."/>
            <person name="Allmer J."/>
            <person name="Balk J."/>
            <person name="Bisova K."/>
            <person name="Chen C.J."/>
            <person name="Elias M."/>
            <person name="Gendler K."/>
            <person name="Hauser C."/>
            <person name="Lamb M.R."/>
            <person name="Ledford H."/>
            <person name="Long J.C."/>
            <person name="Minagawa J."/>
            <person name="Page M.D."/>
            <person name="Pan J."/>
            <person name="Pootakham W."/>
            <person name="Roje S."/>
            <person name="Rose A."/>
            <person name="Stahlberg E."/>
            <person name="Terauchi A.M."/>
            <person name="Yang P."/>
            <person name="Ball S."/>
            <person name="Bowler C."/>
            <person name="Dieckmann C.L."/>
            <person name="Gladyshev V.N."/>
            <person name="Green P."/>
            <person name="Jorgensen R."/>
            <person name="Mayfield S."/>
            <person name="Mueller-Roeber B."/>
            <person name="Rajamani S."/>
            <person name="Sayre R.T."/>
            <person name="Brokstein P."/>
            <person name="Dubchak I."/>
            <person name="Goodstein D."/>
            <person name="Hornick L."/>
            <person name="Huang Y.W."/>
            <person name="Jhaveri J."/>
            <person name="Luo Y."/>
            <person name="Martinez D."/>
            <person name="Ngau W.C."/>
            <person name="Otillar B."/>
            <person name="Poliakov A."/>
            <person name="Porter A."/>
            <person name="Szajkowski L."/>
            <person name="Werner G."/>
            <person name="Zhou K."/>
            <person name="Grigoriev I.V."/>
            <person name="Rokhsar D.S."/>
            <person name="Grossman A.R."/>
        </authorList>
    </citation>
    <scope>NUCLEOTIDE SEQUENCE [LARGE SCALE GENOMIC DNA]</scope>
    <source>
        <strain evidence="3">CC-503</strain>
    </source>
</reference>
<dbReference type="PANTHER" id="PTHR12393">
    <property type="entry name" value="SPHINGOMYELIN PHOSPHODIESTERASE RELATED"/>
    <property type="match status" value="1"/>
</dbReference>
<dbReference type="SUPFAM" id="SSF48403">
    <property type="entry name" value="Ankyrin repeat"/>
    <property type="match status" value="1"/>
</dbReference>
<dbReference type="PANTHER" id="PTHR12393:SF6">
    <property type="entry name" value="SPHINGOMYELIN PHOSPHODIESTERASE 2"/>
    <property type="match status" value="1"/>
</dbReference>
<dbReference type="AlphaFoldDB" id="A0A2K3D9G5"/>
<dbReference type="GO" id="GO:0016020">
    <property type="term" value="C:membrane"/>
    <property type="evidence" value="ECO:0000318"/>
    <property type="project" value="GO_Central"/>
</dbReference>
<accession>A0A2K3D9G5</accession>
<evidence type="ECO:0000313" key="3">
    <source>
        <dbReference type="Proteomes" id="UP000006906"/>
    </source>
</evidence>
<dbReference type="GO" id="GO:0071944">
    <property type="term" value="C:cell periphery"/>
    <property type="evidence" value="ECO:0000318"/>
    <property type="project" value="GO_Central"/>
</dbReference>
<dbReference type="Proteomes" id="UP000006906">
    <property type="component" value="Chromosome 10"/>
</dbReference>
<evidence type="ECO:0000256" key="1">
    <source>
        <dbReference type="SAM" id="MobiDB-lite"/>
    </source>
</evidence>
<feature type="compositionally biased region" description="Acidic residues" evidence="1">
    <location>
        <begin position="570"/>
        <end position="597"/>
    </location>
</feature>
<name>A0A2K3D9G5_CHLRE</name>
<keyword evidence="3" id="KW-1185">Reference proteome</keyword>
<dbReference type="InterPro" id="IPR036770">
    <property type="entry name" value="Ankyrin_rpt-contain_sf"/>
</dbReference>
<dbReference type="RefSeq" id="XP_042919934.1">
    <property type="nucleotide sequence ID" value="XM_043066537.1"/>
</dbReference>
<organism evidence="2 3">
    <name type="scientific">Chlamydomonas reinhardtii</name>
    <name type="common">Chlamydomonas smithii</name>
    <dbReference type="NCBI Taxonomy" id="3055"/>
    <lineage>
        <taxon>Eukaryota</taxon>
        <taxon>Viridiplantae</taxon>
        <taxon>Chlorophyta</taxon>
        <taxon>core chlorophytes</taxon>
        <taxon>Chlorophyceae</taxon>
        <taxon>CS clade</taxon>
        <taxon>Chlamydomonadales</taxon>
        <taxon>Chlamydomonadaceae</taxon>
        <taxon>Chlamydomonas</taxon>
    </lineage>
</organism>